<comment type="caution">
    <text evidence="1">The sequence shown here is derived from an EMBL/GenBank/DDBJ whole genome shotgun (WGS) entry which is preliminary data.</text>
</comment>
<dbReference type="PANTHER" id="PTHR35450">
    <property type="entry name" value="REVERSE TRANSCRIPTASE DOMAIN-CONTAINING PROTEIN"/>
    <property type="match status" value="1"/>
</dbReference>
<dbReference type="EMBL" id="CALNXI010000474">
    <property type="protein sequence ID" value="CAH3027831.1"/>
    <property type="molecule type" value="Genomic_DNA"/>
</dbReference>
<evidence type="ECO:0000313" key="2">
    <source>
        <dbReference type="Proteomes" id="UP001159427"/>
    </source>
</evidence>
<feature type="non-terminal residue" evidence="1">
    <location>
        <position position="542"/>
    </location>
</feature>
<keyword evidence="2" id="KW-1185">Reference proteome</keyword>
<sequence>MPRWKYFSSKYVKTINWWIPFPHGTHQLHPKPIYESPDVQASWDVPVYADHTCVKANRVDARFVDHMGKKVWAVEMSCPWMENPGKKDEEKTIKYGSNTRGITSTSVILSLKCYIRRWSKKLELTMKNPLSDCNRVQATNQYALPVLRYLMWTQHWPLSELRDVDRAARKIIVENGGKHPASLTSLLYLPREKGGRGLRSVEHEYKITKIKSLLKLYQNPDQTVEAVREFEEHAMASGHQSLVKEAAKYAEELNITLQLDTLNPVCVTTEGKVVTAARAANLLKQSQEKQFLEIAKDKKWQGKLFRIRWEDENLSITSCFAWLKGWATCPTHTIAGMYELYEQLLPTKLYTKEKTQTSTDGEVLCRLCGKVAESVAHVLAACSSLAQTKYLYRHNPALKILFFELLREHGLMEEVPPWYSPVMPKPAYQNTTSEAFWDIPIYVEHHEVRANRIDARLVNHERKEVCTIEMSCPWIESRAKRDEEKTLKYGPMMWELKQRYNGYRVEQYNVIIDVLGGYSKHLEKSLLKWCRLRYAPYTTHNV</sequence>
<name>A0ABN8MDQ8_9CNID</name>
<proteinExistence type="predicted"/>
<evidence type="ECO:0000313" key="1">
    <source>
        <dbReference type="EMBL" id="CAH3027831.1"/>
    </source>
</evidence>
<accession>A0ABN8MDQ8</accession>
<gene>
    <name evidence="1" type="ORF">PEVE_00032499</name>
</gene>
<evidence type="ECO:0008006" key="3">
    <source>
        <dbReference type="Google" id="ProtNLM"/>
    </source>
</evidence>
<reference evidence="1 2" key="1">
    <citation type="submission" date="2022-05" db="EMBL/GenBank/DDBJ databases">
        <authorList>
            <consortium name="Genoscope - CEA"/>
            <person name="William W."/>
        </authorList>
    </citation>
    <scope>NUCLEOTIDE SEQUENCE [LARGE SCALE GENOMIC DNA]</scope>
</reference>
<dbReference type="Proteomes" id="UP001159427">
    <property type="component" value="Unassembled WGS sequence"/>
</dbReference>
<organism evidence="1 2">
    <name type="scientific">Porites evermanni</name>
    <dbReference type="NCBI Taxonomy" id="104178"/>
    <lineage>
        <taxon>Eukaryota</taxon>
        <taxon>Metazoa</taxon>
        <taxon>Cnidaria</taxon>
        <taxon>Anthozoa</taxon>
        <taxon>Hexacorallia</taxon>
        <taxon>Scleractinia</taxon>
        <taxon>Fungiina</taxon>
        <taxon>Poritidae</taxon>
        <taxon>Porites</taxon>
    </lineage>
</organism>
<protein>
    <recommendedName>
        <fullName evidence="3">Reverse transcriptase</fullName>
    </recommendedName>
</protein>
<dbReference type="PANTHER" id="PTHR35450:SF2">
    <property type="entry name" value="REVERSE TRANSCRIPTASE DOMAIN-CONTAINING PROTEIN"/>
    <property type="match status" value="1"/>
</dbReference>